<accession>A0A1D2ML68</accession>
<evidence type="ECO:0000313" key="2">
    <source>
        <dbReference type="Proteomes" id="UP000094527"/>
    </source>
</evidence>
<organism evidence="1 2">
    <name type="scientific">Orchesella cincta</name>
    <name type="common">Springtail</name>
    <name type="synonym">Podura cincta</name>
    <dbReference type="NCBI Taxonomy" id="48709"/>
    <lineage>
        <taxon>Eukaryota</taxon>
        <taxon>Metazoa</taxon>
        <taxon>Ecdysozoa</taxon>
        <taxon>Arthropoda</taxon>
        <taxon>Hexapoda</taxon>
        <taxon>Collembola</taxon>
        <taxon>Entomobryomorpha</taxon>
        <taxon>Entomobryoidea</taxon>
        <taxon>Orchesellidae</taxon>
        <taxon>Orchesellinae</taxon>
        <taxon>Orchesella</taxon>
    </lineage>
</organism>
<dbReference type="EMBL" id="LJIJ01000917">
    <property type="protein sequence ID" value="ODM93776.1"/>
    <property type="molecule type" value="Genomic_DNA"/>
</dbReference>
<dbReference type="AlphaFoldDB" id="A0A1D2ML68"/>
<evidence type="ECO:0008006" key="3">
    <source>
        <dbReference type="Google" id="ProtNLM"/>
    </source>
</evidence>
<comment type="caution">
    <text evidence="1">The sequence shown here is derived from an EMBL/GenBank/DDBJ whole genome shotgun (WGS) entry which is preliminary data.</text>
</comment>
<name>A0A1D2ML68_ORCCI</name>
<gene>
    <name evidence="1" type="ORF">Ocin01_12906</name>
</gene>
<reference evidence="1 2" key="1">
    <citation type="journal article" date="2016" name="Genome Biol. Evol.">
        <title>Gene Family Evolution Reflects Adaptation to Soil Environmental Stressors in the Genome of the Collembolan Orchesella cincta.</title>
        <authorList>
            <person name="Faddeeva-Vakhrusheva A."/>
            <person name="Derks M.F."/>
            <person name="Anvar S.Y."/>
            <person name="Agamennone V."/>
            <person name="Suring W."/>
            <person name="Smit S."/>
            <person name="van Straalen N.M."/>
            <person name="Roelofs D."/>
        </authorList>
    </citation>
    <scope>NUCLEOTIDE SEQUENCE [LARGE SCALE GENOMIC DNA]</scope>
    <source>
        <tissue evidence="1">Mixed pool</tissue>
    </source>
</reference>
<sequence>MSHSKRFPAPSRRVLIRPGCGGHQAAMMATGRTRTAYSSAMSDCWNNGSSSSRTSTSNSTRLAQAYIKTSCLFCSKVVMLAGLHPEPARVITRRQKNLQNLCFHFKLNGKELPTNATKIQFPFCTTCEKYVKELTVLQETLEKVKLEIDKTVNSIERIVADTEVLGNRGQPSPIERQKFIKLYDMILEGYRNKLMIRHQINNSMTPESAPIETGDLSPNPMENREHRATGIEMEEEYDETIEIFMDSHEVRVDHDEELSNTTDVNHQDYYQGESYANVWNMEDPREVSRSNENDCTLVITSVQSVAAVGTGTPDGDNRDGVSSIANVEVIDLVELDNEAMASPDEEEDEDADNASLANVTADAEQPQSFLFEDVQSVQKSQPVGPHRKEATLSCDICEKAVRGALIHLLRHKFTHKNDEERRESLRKKERGCYNAFLSKKLTIAYKRKQNIGAGNGSSSPLTAKRMNLYLLENHSTSIRFRRGSTSNVIGVANFFLVTMKCRRLGRFQTLCLLQYNKIIREGRNCNPSYLVTQVGGDIDEIFKYVFSTSVSSSRFSLKLNGSLRPYFEKMTAVHGRNGGFKFLASCKINKSAANGFEIAFGNQSTPIQHRLNLSEEGLKALLDFVYCLKLDIPREKPSVALELLDIGIKKQMPMLTKAINSLLVEQPDDWFGFDAALQLFLHSTKMQGYDELKKKAVRKGDEMESSELCDQLLRTDPKSSKMLMKALSGP</sequence>
<proteinExistence type="predicted"/>
<protein>
    <recommendedName>
        <fullName evidence="3">BTB domain-containing protein</fullName>
    </recommendedName>
</protein>
<evidence type="ECO:0000313" key="1">
    <source>
        <dbReference type="EMBL" id="ODM93776.1"/>
    </source>
</evidence>
<dbReference type="Proteomes" id="UP000094527">
    <property type="component" value="Unassembled WGS sequence"/>
</dbReference>
<keyword evidence="2" id="KW-1185">Reference proteome</keyword>